<reference evidence="2 3" key="1">
    <citation type="submission" date="2020-08" db="EMBL/GenBank/DDBJ databases">
        <title>Sequencing the genomes of 1000 actinobacteria strains.</title>
        <authorList>
            <person name="Klenk H.-P."/>
        </authorList>
    </citation>
    <scope>NUCLEOTIDE SEQUENCE [LARGE SCALE GENOMIC DNA]</scope>
    <source>
        <strain evidence="2 3">DSM 102030</strain>
    </source>
</reference>
<comment type="caution">
    <text evidence="2">The sequence shown here is derived from an EMBL/GenBank/DDBJ whole genome shotgun (WGS) entry which is preliminary data.</text>
</comment>
<organism evidence="2 3">
    <name type="scientific">Lipingzhangella halophila</name>
    <dbReference type="NCBI Taxonomy" id="1783352"/>
    <lineage>
        <taxon>Bacteria</taxon>
        <taxon>Bacillati</taxon>
        <taxon>Actinomycetota</taxon>
        <taxon>Actinomycetes</taxon>
        <taxon>Streptosporangiales</taxon>
        <taxon>Nocardiopsidaceae</taxon>
        <taxon>Lipingzhangella</taxon>
    </lineage>
</organism>
<name>A0A7W7W303_9ACTN</name>
<evidence type="ECO:0000313" key="3">
    <source>
        <dbReference type="Proteomes" id="UP000523007"/>
    </source>
</evidence>
<dbReference type="EMBL" id="JACHJT010000001">
    <property type="protein sequence ID" value="MBB4932532.1"/>
    <property type="molecule type" value="Genomic_DNA"/>
</dbReference>
<dbReference type="Proteomes" id="UP000523007">
    <property type="component" value="Unassembled WGS sequence"/>
</dbReference>
<feature type="compositionally biased region" description="Basic and acidic residues" evidence="1">
    <location>
        <begin position="10"/>
        <end position="32"/>
    </location>
</feature>
<sequence>MVTALRHMNHREAKPLRETIEEREQALNHQTE</sequence>
<protein>
    <submittedName>
        <fullName evidence="2">Uncharacterized protein</fullName>
    </submittedName>
</protein>
<keyword evidence="3" id="KW-1185">Reference proteome</keyword>
<proteinExistence type="predicted"/>
<accession>A0A7W7W303</accession>
<gene>
    <name evidence="2" type="ORF">F4561_003352</name>
</gene>
<dbReference type="AlphaFoldDB" id="A0A7W7W303"/>
<evidence type="ECO:0000313" key="2">
    <source>
        <dbReference type="EMBL" id="MBB4932532.1"/>
    </source>
</evidence>
<feature type="region of interest" description="Disordered" evidence="1">
    <location>
        <begin position="1"/>
        <end position="32"/>
    </location>
</feature>
<evidence type="ECO:0000256" key="1">
    <source>
        <dbReference type="SAM" id="MobiDB-lite"/>
    </source>
</evidence>